<dbReference type="RefSeq" id="WP_253773791.1">
    <property type="nucleotide sequence ID" value="NZ_JAMTCK010000009.1"/>
</dbReference>
<proteinExistence type="predicted"/>
<keyword evidence="3" id="KW-1185">Reference proteome</keyword>
<comment type="caution">
    <text evidence="2">The sequence shown here is derived from an EMBL/GenBank/DDBJ whole genome shotgun (WGS) entry which is preliminary data.</text>
</comment>
<feature type="domain" description="SnoaL-like" evidence="1">
    <location>
        <begin position="18"/>
        <end position="125"/>
    </location>
</feature>
<keyword evidence="2" id="KW-0413">Isomerase</keyword>
<dbReference type="EMBL" id="JAMTCK010000009">
    <property type="protein sequence ID" value="MCP2167174.1"/>
    <property type="molecule type" value="Genomic_DNA"/>
</dbReference>
<sequence length="153" mass="17147">MSDAHPDTPTPAAPREVVERFLRASARNEWDELADLYAEDAVIEIAFAPPGVPARWTGREVHRARFKTVSDLWRFERADSVVIHETSDPEVVIVECDLHGRTTREARPFTFSYIMVMRIRDGLIVFSKDYHDPLAGARALGTAAEPGVEQTSA</sequence>
<dbReference type="CDD" id="cd00531">
    <property type="entry name" value="NTF2_like"/>
    <property type="match status" value="1"/>
</dbReference>
<dbReference type="InterPro" id="IPR037401">
    <property type="entry name" value="SnoaL-like"/>
</dbReference>
<evidence type="ECO:0000313" key="2">
    <source>
        <dbReference type="EMBL" id="MCP2167174.1"/>
    </source>
</evidence>
<dbReference type="SUPFAM" id="SSF54427">
    <property type="entry name" value="NTF2-like"/>
    <property type="match status" value="1"/>
</dbReference>
<protein>
    <submittedName>
        <fullName evidence="2">Ketosteroid isomerase-related protein</fullName>
    </submittedName>
</protein>
<evidence type="ECO:0000313" key="3">
    <source>
        <dbReference type="Proteomes" id="UP001206128"/>
    </source>
</evidence>
<dbReference type="GO" id="GO:0016853">
    <property type="term" value="F:isomerase activity"/>
    <property type="evidence" value="ECO:0007669"/>
    <property type="project" value="UniProtKB-KW"/>
</dbReference>
<name>A0AAE3GH46_9PSEU</name>
<gene>
    <name evidence="2" type="ORF">LX83_004047</name>
</gene>
<organism evidence="2 3">
    <name type="scientific">Goodfellowiella coeruleoviolacea</name>
    <dbReference type="NCBI Taxonomy" id="334858"/>
    <lineage>
        <taxon>Bacteria</taxon>
        <taxon>Bacillati</taxon>
        <taxon>Actinomycetota</taxon>
        <taxon>Actinomycetes</taxon>
        <taxon>Pseudonocardiales</taxon>
        <taxon>Pseudonocardiaceae</taxon>
        <taxon>Goodfellowiella</taxon>
    </lineage>
</organism>
<evidence type="ECO:0000259" key="1">
    <source>
        <dbReference type="Pfam" id="PF12680"/>
    </source>
</evidence>
<dbReference type="Pfam" id="PF12680">
    <property type="entry name" value="SnoaL_2"/>
    <property type="match status" value="1"/>
</dbReference>
<dbReference type="AlphaFoldDB" id="A0AAE3GH46"/>
<dbReference type="InterPro" id="IPR032710">
    <property type="entry name" value="NTF2-like_dom_sf"/>
</dbReference>
<dbReference type="Proteomes" id="UP001206128">
    <property type="component" value="Unassembled WGS sequence"/>
</dbReference>
<accession>A0AAE3GH46</accession>
<reference evidence="2" key="1">
    <citation type="submission" date="2022-06" db="EMBL/GenBank/DDBJ databases">
        <title>Genomic Encyclopedia of Archaeal and Bacterial Type Strains, Phase II (KMG-II): from individual species to whole genera.</title>
        <authorList>
            <person name="Goeker M."/>
        </authorList>
    </citation>
    <scope>NUCLEOTIDE SEQUENCE</scope>
    <source>
        <strain evidence="2">DSM 43935</strain>
    </source>
</reference>
<dbReference type="Gene3D" id="3.10.450.50">
    <property type="match status" value="1"/>
</dbReference>